<keyword evidence="3" id="KW-1185">Reference proteome</keyword>
<organism evidence="2 3">
    <name type="scientific">Thalictrum thalictroides</name>
    <name type="common">Rue-anemone</name>
    <name type="synonym">Anemone thalictroides</name>
    <dbReference type="NCBI Taxonomy" id="46969"/>
    <lineage>
        <taxon>Eukaryota</taxon>
        <taxon>Viridiplantae</taxon>
        <taxon>Streptophyta</taxon>
        <taxon>Embryophyta</taxon>
        <taxon>Tracheophyta</taxon>
        <taxon>Spermatophyta</taxon>
        <taxon>Magnoliopsida</taxon>
        <taxon>Ranunculales</taxon>
        <taxon>Ranunculaceae</taxon>
        <taxon>Thalictroideae</taxon>
        <taxon>Thalictrum</taxon>
    </lineage>
</organism>
<keyword evidence="1" id="KW-1133">Transmembrane helix</keyword>
<keyword evidence="1" id="KW-0472">Membrane</keyword>
<gene>
    <name evidence="2" type="ORF">FRX31_012493</name>
</gene>
<dbReference type="Proteomes" id="UP000554482">
    <property type="component" value="Unassembled WGS sequence"/>
</dbReference>
<dbReference type="EMBL" id="JABWDY010014017">
    <property type="protein sequence ID" value="KAF5197919.1"/>
    <property type="molecule type" value="Genomic_DNA"/>
</dbReference>
<comment type="caution">
    <text evidence="2">The sequence shown here is derived from an EMBL/GenBank/DDBJ whole genome shotgun (WGS) entry which is preliminary data.</text>
</comment>
<protein>
    <submittedName>
        <fullName evidence="2">Uncharacterized protein</fullName>
    </submittedName>
</protein>
<dbReference type="AlphaFoldDB" id="A0A7J6WKK6"/>
<evidence type="ECO:0000313" key="3">
    <source>
        <dbReference type="Proteomes" id="UP000554482"/>
    </source>
</evidence>
<evidence type="ECO:0000313" key="2">
    <source>
        <dbReference type="EMBL" id="KAF5197919.1"/>
    </source>
</evidence>
<keyword evidence="1" id="KW-0812">Transmembrane</keyword>
<reference evidence="2 3" key="1">
    <citation type="submission" date="2020-06" db="EMBL/GenBank/DDBJ databases">
        <title>Transcriptomic and genomic resources for Thalictrum thalictroides and T. hernandezii: Facilitating candidate gene discovery in an emerging model plant lineage.</title>
        <authorList>
            <person name="Arias T."/>
            <person name="Riano-Pachon D.M."/>
            <person name="Di Stilio V.S."/>
        </authorList>
    </citation>
    <scope>NUCLEOTIDE SEQUENCE [LARGE SCALE GENOMIC DNA]</scope>
    <source>
        <strain evidence="3">cv. WT478/WT964</strain>
        <tissue evidence="2">Leaves</tissue>
    </source>
</reference>
<proteinExistence type="predicted"/>
<accession>A0A7J6WKK6</accession>
<feature type="transmembrane region" description="Helical" evidence="1">
    <location>
        <begin position="12"/>
        <end position="34"/>
    </location>
</feature>
<name>A0A7J6WKK6_THATH</name>
<evidence type="ECO:0000256" key="1">
    <source>
        <dbReference type="SAM" id="Phobius"/>
    </source>
</evidence>
<sequence>MEFCRGFSQYGWSIWIIVMTQIVTITLGAFAINLRKFALFFNLNDEVTDIQDAMEEYMVTVNFTYGTR</sequence>